<evidence type="ECO:0000256" key="6">
    <source>
        <dbReference type="SAM" id="Phobius"/>
    </source>
</evidence>
<comment type="caution">
    <text evidence="7">The sequence shown here is derived from an EMBL/GenBank/DDBJ whole genome shotgun (WGS) entry which is preliminary data.</text>
</comment>
<dbReference type="Pfam" id="PF04479">
    <property type="entry name" value="RTA1"/>
    <property type="match status" value="1"/>
</dbReference>
<dbReference type="EMBL" id="JAGSXJ010000026">
    <property type="protein sequence ID" value="KAH6673911.1"/>
    <property type="molecule type" value="Genomic_DNA"/>
</dbReference>
<keyword evidence="3 6" id="KW-1133">Transmembrane helix</keyword>
<dbReference type="AlphaFoldDB" id="A0A9P8V4E5"/>
<name>A0A9P8V4E5_9PEZI</name>
<feature type="region of interest" description="Disordered" evidence="5">
    <location>
        <begin position="272"/>
        <end position="291"/>
    </location>
</feature>
<evidence type="ECO:0000313" key="8">
    <source>
        <dbReference type="Proteomes" id="UP000770015"/>
    </source>
</evidence>
<evidence type="ECO:0000256" key="3">
    <source>
        <dbReference type="ARBA" id="ARBA00022989"/>
    </source>
</evidence>
<accession>A0A9P8V4E5</accession>
<sequence>MPTLQTHNGYPLWRYIPSLPAAIVFAAVFGVLTIAHTWRMFRHRMWFCIPFVVGGLFEIIGYVGRAAAYNSTGALMPYVLQSTFLLLAPVLFAASLYMTLSRIIRAVDGASFSIIRPTWLTRIFVAGDAFSFLVQASGAGLRVQAGTGNSTMNPNLGTYVIVGGLIFQIAIFGVFMAVALVFNQRFKRHAGSSISHGVPWQSSLNMLYVTSAMIMIRNIFRVAEYAMGHDGYLLGVEWGVYVFDAALMTITMAWFFWRYPSQLKPALKAQSYGQQPGRGVLGSSDDLDIGG</sequence>
<dbReference type="PANTHER" id="PTHR31465">
    <property type="entry name" value="PROTEIN RTA1-RELATED"/>
    <property type="match status" value="1"/>
</dbReference>
<feature type="transmembrane region" description="Helical" evidence="6">
    <location>
        <begin position="75"/>
        <end position="98"/>
    </location>
</feature>
<feature type="transmembrane region" description="Helical" evidence="6">
    <location>
        <begin position="203"/>
        <end position="220"/>
    </location>
</feature>
<evidence type="ECO:0000256" key="4">
    <source>
        <dbReference type="ARBA" id="ARBA00023136"/>
    </source>
</evidence>
<feature type="transmembrane region" description="Helical" evidence="6">
    <location>
        <begin position="46"/>
        <end position="63"/>
    </location>
</feature>
<evidence type="ECO:0000256" key="2">
    <source>
        <dbReference type="ARBA" id="ARBA00022692"/>
    </source>
</evidence>
<proteinExistence type="predicted"/>
<dbReference type="OrthoDB" id="3358017at2759"/>
<evidence type="ECO:0000256" key="1">
    <source>
        <dbReference type="ARBA" id="ARBA00004141"/>
    </source>
</evidence>
<dbReference type="InterPro" id="IPR007568">
    <property type="entry name" value="RTA1"/>
</dbReference>
<dbReference type="GO" id="GO:0016020">
    <property type="term" value="C:membrane"/>
    <property type="evidence" value="ECO:0007669"/>
    <property type="project" value="UniProtKB-SubCell"/>
</dbReference>
<keyword evidence="4 6" id="KW-0472">Membrane</keyword>
<evidence type="ECO:0000256" key="5">
    <source>
        <dbReference type="SAM" id="MobiDB-lite"/>
    </source>
</evidence>
<feature type="transmembrane region" description="Helical" evidence="6">
    <location>
        <begin position="119"/>
        <end position="139"/>
    </location>
</feature>
<feature type="transmembrane region" description="Helical" evidence="6">
    <location>
        <begin position="159"/>
        <end position="182"/>
    </location>
</feature>
<keyword evidence="2 6" id="KW-0812">Transmembrane</keyword>
<feature type="transmembrane region" description="Helical" evidence="6">
    <location>
        <begin position="12"/>
        <end position="34"/>
    </location>
</feature>
<dbReference type="Proteomes" id="UP000770015">
    <property type="component" value="Unassembled WGS sequence"/>
</dbReference>
<protein>
    <submittedName>
        <fullName evidence="7">RTA1 like protein-domain-containing protein</fullName>
    </submittedName>
</protein>
<gene>
    <name evidence="7" type="ORF">F5X68DRAFT_246645</name>
</gene>
<comment type="subcellular location">
    <subcellularLocation>
        <location evidence="1">Membrane</location>
        <topology evidence="1">Multi-pass membrane protein</topology>
    </subcellularLocation>
</comment>
<keyword evidence="8" id="KW-1185">Reference proteome</keyword>
<evidence type="ECO:0000313" key="7">
    <source>
        <dbReference type="EMBL" id="KAH6673911.1"/>
    </source>
</evidence>
<reference evidence="7" key="1">
    <citation type="journal article" date="2021" name="Nat. Commun.">
        <title>Genetic determinants of endophytism in the Arabidopsis root mycobiome.</title>
        <authorList>
            <person name="Mesny F."/>
            <person name="Miyauchi S."/>
            <person name="Thiergart T."/>
            <person name="Pickel B."/>
            <person name="Atanasova L."/>
            <person name="Karlsson M."/>
            <person name="Huettel B."/>
            <person name="Barry K.W."/>
            <person name="Haridas S."/>
            <person name="Chen C."/>
            <person name="Bauer D."/>
            <person name="Andreopoulos W."/>
            <person name="Pangilinan J."/>
            <person name="LaButti K."/>
            <person name="Riley R."/>
            <person name="Lipzen A."/>
            <person name="Clum A."/>
            <person name="Drula E."/>
            <person name="Henrissat B."/>
            <person name="Kohler A."/>
            <person name="Grigoriev I.V."/>
            <person name="Martin F.M."/>
            <person name="Hacquard S."/>
        </authorList>
    </citation>
    <scope>NUCLEOTIDE SEQUENCE</scope>
    <source>
        <strain evidence="7">MPI-SDFR-AT-0117</strain>
    </source>
</reference>
<feature type="transmembrane region" description="Helical" evidence="6">
    <location>
        <begin position="240"/>
        <end position="257"/>
    </location>
</feature>
<dbReference type="PANTHER" id="PTHR31465:SF27">
    <property type="entry name" value="DOMAIN PROTEIN, PUTATIVE (AFU_ORTHOLOGUE AFUA_3G01030)-RELATED"/>
    <property type="match status" value="1"/>
</dbReference>
<organism evidence="7 8">
    <name type="scientific">Plectosphaerella plurivora</name>
    <dbReference type="NCBI Taxonomy" id="936078"/>
    <lineage>
        <taxon>Eukaryota</taxon>
        <taxon>Fungi</taxon>
        <taxon>Dikarya</taxon>
        <taxon>Ascomycota</taxon>
        <taxon>Pezizomycotina</taxon>
        <taxon>Sordariomycetes</taxon>
        <taxon>Hypocreomycetidae</taxon>
        <taxon>Glomerellales</taxon>
        <taxon>Plectosphaerellaceae</taxon>
        <taxon>Plectosphaerella</taxon>
    </lineage>
</organism>